<organism evidence="1 2">
    <name type="scientific">Dissostichus mawsoni</name>
    <name type="common">Antarctic cod</name>
    <dbReference type="NCBI Taxonomy" id="36200"/>
    <lineage>
        <taxon>Eukaryota</taxon>
        <taxon>Metazoa</taxon>
        <taxon>Chordata</taxon>
        <taxon>Craniata</taxon>
        <taxon>Vertebrata</taxon>
        <taxon>Euteleostomi</taxon>
        <taxon>Actinopterygii</taxon>
        <taxon>Neopterygii</taxon>
        <taxon>Teleostei</taxon>
        <taxon>Neoteleostei</taxon>
        <taxon>Acanthomorphata</taxon>
        <taxon>Eupercaria</taxon>
        <taxon>Perciformes</taxon>
        <taxon>Notothenioidei</taxon>
        <taxon>Nototheniidae</taxon>
        <taxon>Dissostichus</taxon>
    </lineage>
</organism>
<dbReference type="Proteomes" id="UP000518266">
    <property type="component" value="Unassembled WGS sequence"/>
</dbReference>
<protein>
    <submittedName>
        <fullName evidence="1">Uncharacterized protein</fullName>
    </submittedName>
</protein>
<accession>A0A7J5XYH0</accession>
<sequence>MSPGELPVSRRATCLQVSYLSKGELPVSWRATCLQASYLSPGELPVSRRATCLQVSYLSKGELPVSWRATCLQVSYLSPGELPVSRNTFICSEVRVSLQEQPSSVLRSESLYRNTFICSESLSTGTPSSVLRSESLYRNTSSVLKSESLYRNTFICSEASYLSPGELPVSRRATCLQVSYLHTLEQLQKSIETFEKLQSQLIAPFRGPADQHVSDETLHASELEGLLRRVAVELEASLKVSVTQYILIGEYLGELDGKDLLVLQVHEEAVHQQLVRFSLFSTRHCKLTCCLTDDTVFVFSTFGSDSAIDSDHSAIDSDHSASTVTTVRYPSGYTGIHRDE</sequence>
<comment type="caution">
    <text evidence="1">The sequence shown here is derived from an EMBL/GenBank/DDBJ whole genome shotgun (WGS) entry which is preliminary data.</text>
</comment>
<reference evidence="1 2" key="1">
    <citation type="submission" date="2020-03" db="EMBL/GenBank/DDBJ databases">
        <title>Dissostichus mawsoni Genome sequencing and assembly.</title>
        <authorList>
            <person name="Park H."/>
        </authorList>
    </citation>
    <scope>NUCLEOTIDE SEQUENCE [LARGE SCALE GENOMIC DNA]</scope>
    <source>
        <strain evidence="1">DM0001</strain>
        <tissue evidence="1">Muscle</tissue>
    </source>
</reference>
<evidence type="ECO:0000313" key="1">
    <source>
        <dbReference type="EMBL" id="KAF3841599.1"/>
    </source>
</evidence>
<dbReference type="EMBL" id="JAAKFY010000019">
    <property type="protein sequence ID" value="KAF3841599.1"/>
    <property type="molecule type" value="Genomic_DNA"/>
</dbReference>
<keyword evidence="2" id="KW-1185">Reference proteome</keyword>
<proteinExistence type="predicted"/>
<name>A0A7J5XYH0_DISMA</name>
<evidence type="ECO:0000313" key="2">
    <source>
        <dbReference type="Proteomes" id="UP000518266"/>
    </source>
</evidence>
<gene>
    <name evidence="1" type="ORF">F7725_023550</name>
</gene>
<dbReference type="AlphaFoldDB" id="A0A7J5XYH0"/>